<evidence type="ECO:0000313" key="7">
    <source>
        <dbReference type="Proteomes" id="UP000526184"/>
    </source>
</evidence>
<protein>
    <submittedName>
        <fullName evidence="6">LytTR family transcriptional regulator</fullName>
    </submittedName>
</protein>
<dbReference type="RefSeq" id="WP_067320987.1">
    <property type="nucleotide sequence ID" value="NZ_CBCRWS010000001.1"/>
</dbReference>
<evidence type="ECO:0000256" key="1">
    <source>
        <dbReference type="ARBA" id="ARBA00022490"/>
    </source>
</evidence>
<proteinExistence type="predicted"/>
<accession>A0A7Z0TAF5</accession>
<keyword evidence="3" id="KW-0238">DNA-binding</keyword>
<reference evidence="6 7" key="1">
    <citation type="submission" date="2020-05" db="EMBL/GenBank/DDBJ databases">
        <title>Streptobacillus felis strain LHL191014123.</title>
        <authorList>
            <person name="Fawzy A."/>
            <person name="Rau J."/>
            <person name="Risse K."/>
            <person name="Schauerte N."/>
            <person name="Geiger C."/>
            <person name="Blom J."/>
            <person name="Imirzalioglu C."/>
            <person name="Falgenhauer J."/>
            <person name="Bach A."/>
            <person name="Herden C."/>
            <person name="Eisenberg T."/>
        </authorList>
    </citation>
    <scope>NUCLEOTIDE SEQUENCE [LARGE SCALE GENOMIC DNA]</scope>
    <source>
        <strain evidence="6 7">LHL191014123</strain>
    </source>
</reference>
<dbReference type="Proteomes" id="UP000526184">
    <property type="component" value="Unassembled WGS sequence"/>
</dbReference>
<evidence type="ECO:0000313" key="6">
    <source>
        <dbReference type="EMBL" id="NYV27967.1"/>
    </source>
</evidence>
<dbReference type="GO" id="GO:0003677">
    <property type="term" value="F:DNA binding"/>
    <property type="evidence" value="ECO:0007669"/>
    <property type="project" value="UniProtKB-KW"/>
</dbReference>
<dbReference type="PANTHER" id="PTHR37299">
    <property type="entry name" value="TRANSCRIPTIONAL REGULATOR-RELATED"/>
    <property type="match status" value="1"/>
</dbReference>
<dbReference type="Gene3D" id="2.40.50.1020">
    <property type="entry name" value="LytTr DNA-binding domain"/>
    <property type="match status" value="1"/>
</dbReference>
<dbReference type="InterPro" id="IPR046947">
    <property type="entry name" value="LytR-like"/>
</dbReference>
<evidence type="ECO:0000256" key="2">
    <source>
        <dbReference type="ARBA" id="ARBA00023015"/>
    </source>
</evidence>
<name>A0A7Z0TAF5_9FUSO</name>
<keyword evidence="4" id="KW-0804">Transcription</keyword>
<dbReference type="PROSITE" id="PS50930">
    <property type="entry name" value="HTH_LYTTR"/>
    <property type="match status" value="1"/>
</dbReference>
<feature type="domain" description="HTH LytTR-type" evidence="5">
    <location>
        <begin position="42"/>
        <end position="146"/>
    </location>
</feature>
<keyword evidence="7" id="KW-1185">Reference proteome</keyword>
<dbReference type="SMART" id="SM00850">
    <property type="entry name" value="LytTR"/>
    <property type="match status" value="1"/>
</dbReference>
<sequence length="146" mass="17273">MKIKINIDESIKETNIVINTNKIDKEIENLIKLLETENKNKFIGIKNDKKYLIEKRDIIRFYAQDKKVYLTTKKDEYIVKYKIYELEEMLNPKEFIRISNSEIIAINEIKKLNLNFFGSIQLETKTGITTTVSRSYLKNFKNSIGL</sequence>
<keyword evidence="2" id="KW-0805">Transcription regulation</keyword>
<dbReference type="EMBL" id="JABMKT010000017">
    <property type="protein sequence ID" value="NYV27967.1"/>
    <property type="molecule type" value="Genomic_DNA"/>
</dbReference>
<evidence type="ECO:0000256" key="3">
    <source>
        <dbReference type="ARBA" id="ARBA00023125"/>
    </source>
</evidence>
<evidence type="ECO:0000259" key="5">
    <source>
        <dbReference type="PROSITE" id="PS50930"/>
    </source>
</evidence>
<evidence type="ECO:0000256" key="4">
    <source>
        <dbReference type="ARBA" id="ARBA00023163"/>
    </source>
</evidence>
<dbReference type="InterPro" id="IPR007492">
    <property type="entry name" value="LytTR_DNA-bd_dom"/>
</dbReference>
<comment type="caution">
    <text evidence="6">The sequence shown here is derived from an EMBL/GenBank/DDBJ whole genome shotgun (WGS) entry which is preliminary data.</text>
</comment>
<dbReference type="Pfam" id="PF04397">
    <property type="entry name" value="LytTR"/>
    <property type="match status" value="1"/>
</dbReference>
<dbReference type="AlphaFoldDB" id="A0A7Z0TAF5"/>
<gene>
    <name evidence="6" type="ORF">HP397_03940</name>
</gene>
<dbReference type="GO" id="GO:0000156">
    <property type="term" value="F:phosphorelay response regulator activity"/>
    <property type="evidence" value="ECO:0007669"/>
    <property type="project" value="InterPro"/>
</dbReference>
<organism evidence="6 7">
    <name type="scientific">Streptobacillus felis</name>
    <dbReference type="NCBI Taxonomy" id="1384509"/>
    <lineage>
        <taxon>Bacteria</taxon>
        <taxon>Fusobacteriati</taxon>
        <taxon>Fusobacteriota</taxon>
        <taxon>Fusobacteriia</taxon>
        <taxon>Fusobacteriales</taxon>
        <taxon>Leptotrichiaceae</taxon>
        <taxon>Streptobacillus</taxon>
    </lineage>
</organism>
<keyword evidence="1" id="KW-0963">Cytoplasm</keyword>
<dbReference type="PANTHER" id="PTHR37299:SF2">
    <property type="entry name" value="HTH LYTTR-TYPE DOMAIN-CONTAINING PROTEIN"/>
    <property type="match status" value="1"/>
</dbReference>